<dbReference type="SUPFAM" id="SSF50129">
    <property type="entry name" value="GroES-like"/>
    <property type="match status" value="1"/>
</dbReference>
<reference evidence="9" key="2">
    <citation type="journal article" date="2011" name="J. Biotechnol.">
        <title>Genome sequence of B. amyloliquefaciens type strain DSM7(T) reveals differences to plant-associated B. amyloliquefaciens FZB42.</title>
        <authorList>
            <person name="Ruckert C."/>
            <person name="Blom J."/>
            <person name="Chen X."/>
            <person name="Reva O."/>
            <person name="Borriss R."/>
        </authorList>
    </citation>
    <scope>NUCLEOTIDE SEQUENCE [LARGE SCALE GENOMIC DNA]</scope>
    <source>
        <strain evidence="9">DSM 7</strain>
    </source>
</reference>
<dbReference type="CDD" id="cd08283">
    <property type="entry name" value="FDH_like_1"/>
    <property type="match status" value="1"/>
</dbReference>
<dbReference type="InterPro" id="IPR002328">
    <property type="entry name" value="ADH_Zn_CS"/>
</dbReference>
<evidence type="ECO:0000259" key="7">
    <source>
        <dbReference type="Pfam" id="PF08240"/>
    </source>
</evidence>
<evidence type="ECO:0000256" key="5">
    <source>
        <dbReference type="RuleBase" id="RU361277"/>
    </source>
</evidence>
<dbReference type="Proteomes" id="UP000006562">
    <property type="component" value="Chromosome"/>
</dbReference>
<gene>
    <name evidence="8" type="primary">RBAM_003560</name>
    <name evidence="8" type="ordered locus">BAMF_0303</name>
</gene>
<dbReference type="Gene3D" id="3.40.50.720">
    <property type="entry name" value="NAD(P)-binding Rossmann-like Domain"/>
    <property type="match status" value="1"/>
</dbReference>
<accession>A0A9P1JEF7</accession>
<dbReference type="InterPro" id="IPR011032">
    <property type="entry name" value="GroES-like_sf"/>
</dbReference>
<feature type="domain" description="Alcohol dehydrogenase-like C-terminal" evidence="6">
    <location>
        <begin position="197"/>
        <end position="264"/>
    </location>
</feature>
<dbReference type="Pfam" id="PF08240">
    <property type="entry name" value="ADH_N"/>
    <property type="match status" value="1"/>
</dbReference>
<proteinExistence type="inferred from homology"/>
<evidence type="ECO:0000256" key="2">
    <source>
        <dbReference type="ARBA" id="ARBA00022723"/>
    </source>
</evidence>
<dbReference type="EC" id="1.1.1.284" evidence="8"/>
<dbReference type="PROSITE" id="PS00059">
    <property type="entry name" value="ADH_ZINC"/>
    <property type="match status" value="1"/>
</dbReference>
<evidence type="ECO:0000256" key="1">
    <source>
        <dbReference type="ARBA" id="ARBA00001947"/>
    </source>
</evidence>
<evidence type="ECO:0000256" key="3">
    <source>
        <dbReference type="ARBA" id="ARBA00022833"/>
    </source>
</evidence>
<keyword evidence="9" id="KW-1185">Reference proteome</keyword>
<dbReference type="AlphaFoldDB" id="A0A9P1JEF7"/>
<dbReference type="InterPro" id="IPR036291">
    <property type="entry name" value="NAD(P)-bd_dom_sf"/>
</dbReference>
<dbReference type="InterPro" id="IPR013154">
    <property type="entry name" value="ADH-like_N"/>
</dbReference>
<evidence type="ECO:0000256" key="4">
    <source>
        <dbReference type="ARBA" id="ARBA00023002"/>
    </source>
</evidence>
<evidence type="ECO:0000313" key="8">
    <source>
        <dbReference type="EMBL" id="CBI41429.1"/>
    </source>
</evidence>
<sequence length="385" mass="42074">MKKELTNVKALTYQGKEHIEVKEVPAPSIQDERDVIVRITATGICGSDLHLYKNGIPADPGYIVGHEPMGIVEETGSQVKRLKKGDRVVIPFNIGCGECHYCKHQMESQCDESNPNPHTDAGGLFGFSEFNGNYPGGQAEYLRVPFADFSSFLVPADSGLEDEQVLLLSDVMPTAFWSVQHSGVKKGDTVVILGSGPIGLMAQKFAWKKGAKRVIAVDQVPQRLEHARRTNGAETFNFSEHDEIGKLLHEQTSGGADVVIDCVGMDGTPLSKEKAEQKPNQFGTISPILTASEAVKKFGTVQLTGAYISEADGFPLGDFFTRNVSLKMGQAPVIHLMPMLYQMVEQNEIDPTDIITHKMSLAEAPAAYDIFDKKEDGNIKVILKP</sequence>
<organism evidence="8 9">
    <name type="scientific">Bacillus amyloliquefaciens (strain ATCC 23350 / DSM 7 / BCRC 11601 / CCUG 28519 / NBRC 15535 / NRRL B-14393 / F)</name>
    <dbReference type="NCBI Taxonomy" id="692420"/>
    <lineage>
        <taxon>Bacteria</taxon>
        <taxon>Bacillati</taxon>
        <taxon>Bacillota</taxon>
        <taxon>Bacilli</taxon>
        <taxon>Bacillales</taxon>
        <taxon>Bacillaceae</taxon>
        <taxon>Bacillus</taxon>
        <taxon>Bacillus amyloliquefaciens group</taxon>
    </lineage>
</organism>
<comment type="similarity">
    <text evidence="5">Belongs to the zinc-containing alcohol dehydrogenase family.</text>
</comment>
<evidence type="ECO:0000259" key="6">
    <source>
        <dbReference type="Pfam" id="PF00107"/>
    </source>
</evidence>
<reference evidence="8 9" key="1">
    <citation type="journal article" date="2011" name="Int. J. Syst. Evol. Microbiol.">
        <title>Relationship of Bacillus amyloliquefaciens clades associated with strains DSM 7T and FZB42T: a proposal for Bacillus amyloliquefaciens subsp. amyloliquefaciens subsp. nov. and Bacillus amyloliquefaciens subsp. plantarum subsp. nov. based on complete genome sequence comparisons.</title>
        <authorList>
            <person name="Borriss R."/>
            <person name="Chen X.H."/>
            <person name="Rueckert C."/>
            <person name="Blom J."/>
            <person name="Becker A."/>
            <person name="Baumgarth B."/>
            <person name="Fan B."/>
            <person name="Pukall R."/>
            <person name="Schumann P."/>
            <person name="Sproer C."/>
            <person name="Junge H."/>
            <person name="Vater J."/>
            <person name="Puhler A."/>
            <person name="Klenk H.P."/>
        </authorList>
    </citation>
    <scope>NUCLEOTIDE SEQUENCE [LARGE SCALE GENOMIC DNA]</scope>
    <source>
        <strain evidence="9">DSM 7</strain>
    </source>
</reference>
<dbReference type="EMBL" id="FN597644">
    <property type="protein sequence ID" value="CBI41429.1"/>
    <property type="molecule type" value="Genomic_DNA"/>
</dbReference>
<dbReference type="KEGG" id="bao:BAMF_0303"/>
<dbReference type="Gene3D" id="3.90.180.10">
    <property type="entry name" value="Medium-chain alcohol dehydrogenases, catalytic domain"/>
    <property type="match status" value="1"/>
</dbReference>
<dbReference type="InterPro" id="IPR013149">
    <property type="entry name" value="ADH-like_C"/>
</dbReference>
<feature type="domain" description="Alcohol dehydrogenase-like N-terminal" evidence="7">
    <location>
        <begin position="32"/>
        <end position="146"/>
    </location>
</feature>
<dbReference type="Pfam" id="PF00107">
    <property type="entry name" value="ADH_zinc_N"/>
    <property type="match status" value="1"/>
</dbReference>
<protein>
    <submittedName>
        <fullName evidence="8">Glutathione-dependent formaldehyde dehydrogenase</fullName>
        <ecNumber evidence="8">1.1.1.284</ecNumber>
    </submittedName>
</protein>
<keyword evidence="4 8" id="KW-0560">Oxidoreductase</keyword>
<dbReference type="PANTHER" id="PTHR42813">
    <property type="entry name" value="ZINC-TYPE ALCOHOL DEHYDROGENASE-LIKE"/>
    <property type="match status" value="1"/>
</dbReference>
<evidence type="ECO:0000313" key="9">
    <source>
        <dbReference type="Proteomes" id="UP000006562"/>
    </source>
</evidence>
<dbReference type="GO" id="GO:0008270">
    <property type="term" value="F:zinc ion binding"/>
    <property type="evidence" value="ECO:0007669"/>
    <property type="project" value="InterPro"/>
</dbReference>
<dbReference type="PANTHER" id="PTHR42813:SF2">
    <property type="entry name" value="DEHYDROGENASE, ZINC-CONTAINING, PUTATIVE (AFU_ORTHOLOGUE AFUA_2G02810)-RELATED"/>
    <property type="match status" value="1"/>
</dbReference>
<name>A0A9P1JEF7_BACAS</name>
<dbReference type="GO" id="GO:0051903">
    <property type="term" value="F:S-(hydroxymethyl)glutathione dehydrogenase [NAD(P)+] activity"/>
    <property type="evidence" value="ECO:0007669"/>
    <property type="project" value="UniProtKB-EC"/>
</dbReference>
<keyword evidence="2 5" id="KW-0479">Metal-binding</keyword>
<dbReference type="SUPFAM" id="SSF51735">
    <property type="entry name" value="NAD(P)-binding Rossmann-fold domains"/>
    <property type="match status" value="1"/>
</dbReference>
<comment type="cofactor">
    <cofactor evidence="1 5">
        <name>Zn(2+)</name>
        <dbReference type="ChEBI" id="CHEBI:29105"/>
    </cofactor>
</comment>
<keyword evidence="3 5" id="KW-0862">Zinc</keyword>